<reference evidence="1" key="1">
    <citation type="submission" date="2021-06" db="EMBL/GenBank/DDBJ databases">
        <authorList>
            <person name="Kallberg Y."/>
            <person name="Tangrot J."/>
            <person name="Rosling A."/>
        </authorList>
    </citation>
    <scope>NUCLEOTIDE SEQUENCE</scope>
    <source>
        <strain evidence="1">MA461A</strain>
    </source>
</reference>
<protein>
    <submittedName>
        <fullName evidence="1">33687_t:CDS:1</fullName>
    </submittedName>
</protein>
<dbReference type="EMBL" id="CAJVQC010041028">
    <property type="protein sequence ID" value="CAG8772141.1"/>
    <property type="molecule type" value="Genomic_DNA"/>
</dbReference>
<keyword evidence="2" id="KW-1185">Reference proteome</keyword>
<evidence type="ECO:0000313" key="1">
    <source>
        <dbReference type="EMBL" id="CAG8772141.1"/>
    </source>
</evidence>
<gene>
    <name evidence="1" type="ORF">RPERSI_LOCUS16539</name>
</gene>
<organism evidence="1 2">
    <name type="scientific">Racocetra persica</name>
    <dbReference type="NCBI Taxonomy" id="160502"/>
    <lineage>
        <taxon>Eukaryota</taxon>
        <taxon>Fungi</taxon>
        <taxon>Fungi incertae sedis</taxon>
        <taxon>Mucoromycota</taxon>
        <taxon>Glomeromycotina</taxon>
        <taxon>Glomeromycetes</taxon>
        <taxon>Diversisporales</taxon>
        <taxon>Gigasporaceae</taxon>
        <taxon>Racocetra</taxon>
    </lineage>
</organism>
<comment type="caution">
    <text evidence="1">The sequence shown here is derived from an EMBL/GenBank/DDBJ whole genome shotgun (WGS) entry which is preliminary data.</text>
</comment>
<feature type="non-terminal residue" evidence="1">
    <location>
        <position position="112"/>
    </location>
</feature>
<dbReference type="Proteomes" id="UP000789920">
    <property type="component" value="Unassembled WGS sequence"/>
</dbReference>
<proteinExistence type="predicted"/>
<sequence>MRSSKPSRTATNFKAIEIDSSEVGNNNDASELSTTTSHTIKSLKLSKISTRLSATSSHMIKVDSSIPTQLLATSSNSIEINSSKQGPIEVKIGDTQLFDLSLSPVVQNRNNT</sequence>
<evidence type="ECO:0000313" key="2">
    <source>
        <dbReference type="Proteomes" id="UP000789920"/>
    </source>
</evidence>
<name>A0ACA9R142_9GLOM</name>
<accession>A0ACA9R142</accession>